<dbReference type="GO" id="GO:0000155">
    <property type="term" value="F:phosphorelay sensor kinase activity"/>
    <property type="evidence" value="ECO:0007669"/>
    <property type="project" value="InterPro"/>
</dbReference>
<dbReference type="SMART" id="SM00387">
    <property type="entry name" value="HATPase_c"/>
    <property type="match status" value="1"/>
</dbReference>
<dbReference type="InterPro" id="IPR000014">
    <property type="entry name" value="PAS"/>
</dbReference>
<dbReference type="Gene3D" id="3.30.450.20">
    <property type="entry name" value="PAS domain"/>
    <property type="match status" value="1"/>
</dbReference>
<dbReference type="Gene3D" id="3.30.565.10">
    <property type="entry name" value="Histidine kinase-like ATPase, C-terminal domain"/>
    <property type="match status" value="1"/>
</dbReference>
<dbReference type="PROSITE" id="PS50109">
    <property type="entry name" value="HIS_KIN"/>
    <property type="match status" value="1"/>
</dbReference>
<evidence type="ECO:0000256" key="9">
    <source>
        <dbReference type="ARBA" id="ARBA00059827"/>
    </source>
</evidence>
<sequence>MKMENHNRHTSQGDGFFTRYIVYILSFLLLIGSAVVFWVSYQKSHRINQEIAVYEASQFTSSVSRFRTFYSQQFVPRAQKNGIKITHDYQANEDTLPLPATMIMDLGKFLGEGKESAYKIRLYSDMPFPWRKDGGARDDFEKWALGELRKNSEQAVWRFEGEGDAQVLRYARADRLGESCVGCHNTYPGTPKKNWKIGDVRGVLEVSRPINGFEKVTQQAMMESFLMLVGLGLALLVMLGIALRSLRVSLKASEESAVATRVANQKLMLGIEERERLTEAFKASQIKSRTVIDSVLDAIIVINSQGVIIETNQSVEQVLGYTSEELLGKNVSILMADTNQAQHDGYLRHYLQTGEQQIIGKPRQLTARRKDGSLFPIDLSVNEARFGDNVVFTGIIRDISHRIEAQQELAKARDAALESARLKSEFLANMSHEIRTPMNGVIGMTELLLGGKLNREQRDQVRTVQHSAESLLSIINDILDFSKIEAGKLSISNTQFELLPIIESVMDLLMEDAQTKGIELAFFIDHNVPKAMVSDPVRMRQILLNLLSNAIKFTERGYVILKISTLDLECRPPGEAQQLRFEVLDTGCGIPEEAQAKLFRAFSQVDGSVTRQYGGTGLGLAISKQLAQLMGGGIGLLSKVGVGSSFWVTITVEVSAVGERPAVAHPLSVLLLGSKPLMNTYYEAQMREWGMEPVTVDSLNSLLVRLEENNHAYDVIVLDADMFYHKPEHPLGVRTLIHSVREHSQSPLIIYGSSRQIAQLEISQQLGRQVHLLPKPIKHSLVLRYLSRFQIQPAPVEPIMQTDGATILAVNKKRILLTEDHSVNQKVALAMLKKLGHTHIDCALNGEEALQAVQQNAYDLVLMDCQMPKMDGYEATRQIRQLPAPLYQALPIIALTAHTMKGDDEKCYAAGMNDYLSKPVRLDELQKKLEKWLTVKLEQTTPA</sequence>
<organism evidence="19 20">
    <name type="scientific">Thiothrix nivea (strain ATCC 35100 / DSM 5205 / JP2)</name>
    <dbReference type="NCBI Taxonomy" id="870187"/>
    <lineage>
        <taxon>Bacteria</taxon>
        <taxon>Pseudomonadati</taxon>
        <taxon>Pseudomonadota</taxon>
        <taxon>Gammaproteobacteria</taxon>
        <taxon>Thiotrichales</taxon>
        <taxon>Thiotrichaceae</taxon>
        <taxon>Thiothrix</taxon>
    </lineage>
</organism>
<evidence type="ECO:0000256" key="10">
    <source>
        <dbReference type="ARBA" id="ARBA00064003"/>
    </source>
</evidence>
<dbReference type="OrthoDB" id="9792854at2"/>
<dbReference type="InterPro" id="IPR011006">
    <property type="entry name" value="CheY-like_superfamily"/>
</dbReference>
<evidence type="ECO:0000256" key="14">
    <source>
        <dbReference type="SAM" id="Phobius"/>
    </source>
</evidence>
<dbReference type="InterPro" id="IPR005467">
    <property type="entry name" value="His_kinase_dom"/>
</dbReference>
<keyword evidence="20" id="KW-1185">Reference proteome</keyword>
<comment type="subunit">
    <text evidence="10">At low DSF concentrations, interacts with RpfF.</text>
</comment>
<feature type="modified residue" description="4-aspartylphosphate" evidence="13">
    <location>
        <position position="864"/>
    </location>
</feature>
<keyword evidence="8" id="KW-0902">Two-component regulatory system</keyword>
<dbReference type="InterPro" id="IPR035965">
    <property type="entry name" value="PAS-like_dom_sf"/>
</dbReference>
<dbReference type="CDD" id="cd00130">
    <property type="entry name" value="PAS"/>
    <property type="match status" value="1"/>
</dbReference>
<dbReference type="InterPro" id="IPR021796">
    <property type="entry name" value="Tll0287-like_dom"/>
</dbReference>
<feature type="modified residue" description="4-aspartylphosphate" evidence="13">
    <location>
        <position position="719"/>
    </location>
</feature>
<comment type="function">
    <text evidence="9">Putative oxygen sensor; modulates the activity of FixJ, a transcriptional activator of nitrogen fixation fixK gene. FixL probably acts as a kinase that phosphorylates FixJ.</text>
</comment>
<keyword evidence="3 13" id="KW-0597">Phosphoprotein</keyword>
<dbReference type="SUPFAM" id="SSF55874">
    <property type="entry name" value="ATPase domain of HSP90 chaperone/DNA topoisomerase II/histidine kinase"/>
    <property type="match status" value="1"/>
</dbReference>
<feature type="domain" description="PAS" evidence="17">
    <location>
        <begin position="284"/>
        <end position="354"/>
    </location>
</feature>
<evidence type="ECO:0000259" key="15">
    <source>
        <dbReference type="PROSITE" id="PS50109"/>
    </source>
</evidence>
<dbReference type="SMART" id="SM00448">
    <property type="entry name" value="REC"/>
    <property type="match status" value="1"/>
</dbReference>
<evidence type="ECO:0000256" key="7">
    <source>
        <dbReference type="ARBA" id="ARBA00022840"/>
    </source>
</evidence>
<dbReference type="CDD" id="cd16922">
    <property type="entry name" value="HATPase_EvgS-ArcB-TorS-like"/>
    <property type="match status" value="1"/>
</dbReference>
<evidence type="ECO:0000313" key="20">
    <source>
        <dbReference type="Proteomes" id="UP000005317"/>
    </source>
</evidence>
<dbReference type="PROSITE" id="PS50112">
    <property type="entry name" value="PAS"/>
    <property type="match status" value="1"/>
</dbReference>
<dbReference type="EMBL" id="JH651384">
    <property type="protein sequence ID" value="EIJ33924.1"/>
    <property type="molecule type" value="Genomic_DNA"/>
</dbReference>
<dbReference type="Pfam" id="PF11845">
    <property type="entry name" value="Tll0287-like"/>
    <property type="match status" value="1"/>
</dbReference>
<dbReference type="PRINTS" id="PR00344">
    <property type="entry name" value="BCTRLSENSOR"/>
</dbReference>
<dbReference type="CDD" id="cd17546">
    <property type="entry name" value="REC_hyHK_CKI1_RcsC-like"/>
    <property type="match status" value="1"/>
</dbReference>
<feature type="domain" description="Response regulatory" evidence="16">
    <location>
        <begin position="668"/>
        <end position="790"/>
    </location>
</feature>
<evidence type="ECO:0000259" key="18">
    <source>
        <dbReference type="PROSITE" id="PS50113"/>
    </source>
</evidence>
<dbReference type="PROSITE" id="PS50113">
    <property type="entry name" value="PAC"/>
    <property type="match status" value="1"/>
</dbReference>
<dbReference type="InterPro" id="IPR001789">
    <property type="entry name" value="Sig_transdc_resp-reg_receiver"/>
</dbReference>
<dbReference type="CDD" id="cd00082">
    <property type="entry name" value="HisKA"/>
    <property type="match status" value="1"/>
</dbReference>
<dbReference type="Proteomes" id="UP000005317">
    <property type="component" value="Unassembled WGS sequence"/>
</dbReference>
<gene>
    <name evidence="19" type="ORF">Thini_1308</name>
</gene>
<evidence type="ECO:0000259" key="16">
    <source>
        <dbReference type="PROSITE" id="PS50110"/>
    </source>
</evidence>
<feature type="domain" description="Response regulatory" evidence="16">
    <location>
        <begin position="814"/>
        <end position="933"/>
    </location>
</feature>
<dbReference type="InterPro" id="IPR000700">
    <property type="entry name" value="PAS-assoc_C"/>
</dbReference>
<dbReference type="FunFam" id="1.10.287.130:FF:000002">
    <property type="entry name" value="Two-component osmosensing histidine kinase"/>
    <property type="match status" value="1"/>
</dbReference>
<comment type="catalytic activity">
    <reaction evidence="1">
        <text>ATP + protein L-histidine = ADP + protein N-phospho-L-histidine.</text>
        <dbReference type="EC" id="2.7.13.3"/>
    </reaction>
</comment>
<dbReference type="InterPro" id="IPR003661">
    <property type="entry name" value="HisK_dim/P_dom"/>
</dbReference>
<feature type="transmembrane region" description="Helical" evidence="14">
    <location>
        <begin position="225"/>
        <end position="243"/>
    </location>
</feature>
<dbReference type="FunFam" id="3.30.450.20:FF:000060">
    <property type="entry name" value="Sensor protein FixL"/>
    <property type="match status" value="1"/>
</dbReference>
<proteinExistence type="predicted"/>
<keyword evidence="4" id="KW-0808">Transferase</keyword>
<evidence type="ECO:0000256" key="3">
    <source>
        <dbReference type="ARBA" id="ARBA00022553"/>
    </source>
</evidence>
<dbReference type="InterPro" id="IPR036097">
    <property type="entry name" value="HisK_dim/P_sf"/>
</dbReference>
<dbReference type="PROSITE" id="PS50110">
    <property type="entry name" value="RESPONSE_REGULATORY"/>
    <property type="match status" value="2"/>
</dbReference>
<protein>
    <recommendedName>
        <fullName evidence="12">Sensor protein FixL</fullName>
        <ecNumber evidence="2">2.7.13.3</ecNumber>
    </recommendedName>
    <alternativeName>
        <fullName evidence="11">Sensory/regulatory protein RpfC</fullName>
    </alternativeName>
</protein>
<keyword evidence="5" id="KW-0547">Nucleotide-binding</keyword>
<evidence type="ECO:0000256" key="11">
    <source>
        <dbReference type="ARBA" id="ARBA00068150"/>
    </source>
</evidence>
<dbReference type="InterPro" id="IPR003594">
    <property type="entry name" value="HATPase_dom"/>
</dbReference>
<feature type="domain" description="Histidine kinase" evidence="15">
    <location>
        <begin position="429"/>
        <end position="654"/>
    </location>
</feature>
<dbReference type="NCBIfam" id="TIGR00229">
    <property type="entry name" value="sensory_box"/>
    <property type="match status" value="1"/>
</dbReference>
<dbReference type="Pfam" id="PF00512">
    <property type="entry name" value="HisKA"/>
    <property type="match status" value="1"/>
</dbReference>
<evidence type="ECO:0000256" key="8">
    <source>
        <dbReference type="ARBA" id="ARBA00023012"/>
    </source>
</evidence>
<evidence type="ECO:0000259" key="17">
    <source>
        <dbReference type="PROSITE" id="PS50112"/>
    </source>
</evidence>
<dbReference type="FunFam" id="3.30.565.10:FF:000010">
    <property type="entry name" value="Sensor histidine kinase RcsC"/>
    <property type="match status" value="1"/>
</dbReference>
<evidence type="ECO:0000256" key="2">
    <source>
        <dbReference type="ARBA" id="ARBA00012438"/>
    </source>
</evidence>
<evidence type="ECO:0000256" key="13">
    <source>
        <dbReference type="PROSITE-ProRule" id="PRU00169"/>
    </source>
</evidence>
<keyword evidence="6 19" id="KW-0418">Kinase</keyword>
<dbReference type="SUPFAM" id="SSF55785">
    <property type="entry name" value="PYP-like sensor domain (PAS domain)"/>
    <property type="match status" value="1"/>
</dbReference>
<accession>A0A656HD72</accession>
<dbReference type="PANTHER" id="PTHR45339">
    <property type="entry name" value="HYBRID SIGNAL TRANSDUCTION HISTIDINE KINASE J"/>
    <property type="match status" value="1"/>
</dbReference>
<dbReference type="EC" id="2.7.13.3" evidence="2"/>
<dbReference type="SMART" id="SM00091">
    <property type="entry name" value="PAS"/>
    <property type="match status" value="1"/>
</dbReference>
<dbReference type="AlphaFoldDB" id="A0A656HD72"/>
<name>A0A656HD72_THINJ</name>
<feature type="transmembrane region" description="Helical" evidence="14">
    <location>
        <begin position="20"/>
        <end position="41"/>
    </location>
</feature>
<keyword evidence="14" id="KW-1133">Transmembrane helix</keyword>
<feature type="domain" description="PAC" evidence="18">
    <location>
        <begin position="361"/>
        <end position="411"/>
    </location>
</feature>
<dbReference type="Gene3D" id="1.10.287.130">
    <property type="match status" value="1"/>
</dbReference>
<dbReference type="GO" id="GO:0005524">
    <property type="term" value="F:ATP binding"/>
    <property type="evidence" value="ECO:0007669"/>
    <property type="project" value="UniProtKB-KW"/>
</dbReference>
<dbReference type="InterPro" id="IPR004358">
    <property type="entry name" value="Sig_transdc_His_kin-like_C"/>
</dbReference>
<evidence type="ECO:0000256" key="1">
    <source>
        <dbReference type="ARBA" id="ARBA00000085"/>
    </source>
</evidence>
<dbReference type="InterPro" id="IPR036890">
    <property type="entry name" value="HATPase_C_sf"/>
</dbReference>
<evidence type="ECO:0000256" key="12">
    <source>
        <dbReference type="ARBA" id="ARBA00070616"/>
    </source>
</evidence>
<evidence type="ECO:0000313" key="19">
    <source>
        <dbReference type="EMBL" id="EIJ33924.1"/>
    </source>
</evidence>
<dbReference type="SUPFAM" id="SSF47384">
    <property type="entry name" value="Homodimeric domain of signal transducing histidine kinase"/>
    <property type="match status" value="1"/>
</dbReference>
<keyword evidence="14" id="KW-0472">Membrane</keyword>
<dbReference type="Pfam" id="PF13426">
    <property type="entry name" value="PAS_9"/>
    <property type="match status" value="1"/>
</dbReference>
<keyword evidence="14" id="KW-0812">Transmembrane</keyword>
<reference evidence="20" key="1">
    <citation type="journal article" date="2011" name="Stand. Genomic Sci.">
        <title>Genome sequence of the filamentous, gliding Thiothrix nivea neotype strain (JP2(T)).</title>
        <authorList>
            <person name="Lapidus A."/>
            <person name="Nolan M."/>
            <person name="Lucas S."/>
            <person name="Glavina Del Rio T."/>
            <person name="Tice H."/>
            <person name="Cheng J.F."/>
            <person name="Tapia R."/>
            <person name="Han C."/>
            <person name="Goodwin L."/>
            <person name="Pitluck S."/>
            <person name="Liolios K."/>
            <person name="Pagani I."/>
            <person name="Ivanova N."/>
            <person name="Huntemann M."/>
            <person name="Mavromatis K."/>
            <person name="Mikhailova N."/>
            <person name="Pati A."/>
            <person name="Chen A."/>
            <person name="Palaniappan K."/>
            <person name="Land M."/>
            <person name="Brambilla E.M."/>
            <person name="Rohde M."/>
            <person name="Abt B."/>
            <person name="Verbarg S."/>
            <person name="Goker M."/>
            <person name="Bristow J."/>
            <person name="Eisen J.A."/>
            <person name="Markowitz V."/>
            <person name="Hugenholtz P."/>
            <person name="Kyrpides N.C."/>
            <person name="Klenk H.P."/>
            <person name="Woyke T."/>
        </authorList>
    </citation>
    <scope>NUCLEOTIDE SEQUENCE [LARGE SCALE GENOMIC DNA]</scope>
    <source>
        <strain evidence="20">ATCC 35100 / DSM 5205 / JP2</strain>
    </source>
</reference>
<evidence type="ECO:0000256" key="4">
    <source>
        <dbReference type="ARBA" id="ARBA00022679"/>
    </source>
</evidence>
<dbReference type="Gene3D" id="3.40.50.2300">
    <property type="match status" value="2"/>
</dbReference>
<keyword evidence="7" id="KW-0067">ATP-binding</keyword>
<dbReference type="Pfam" id="PF00072">
    <property type="entry name" value="Response_reg"/>
    <property type="match status" value="1"/>
</dbReference>
<dbReference type="Pfam" id="PF02518">
    <property type="entry name" value="HATPase_c"/>
    <property type="match status" value="1"/>
</dbReference>
<evidence type="ECO:0000256" key="6">
    <source>
        <dbReference type="ARBA" id="ARBA00022777"/>
    </source>
</evidence>
<evidence type="ECO:0000256" key="5">
    <source>
        <dbReference type="ARBA" id="ARBA00022741"/>
    </source>
</evidence>
<dbReference type="SUPFAM" id="SSF52172">
    <property type="entry name" value="CheY-like"/>
    <property type="match status" value="2"/>
</dbReference>
<dbReference type="SMART" id="SM00388">
    <property type="entry name" value="HisKA"/>
    <property type="match status" value="1"/>
</dbReference>
<dbReference type="PANTHER" id="PTHR45339:SF1">
    <property type="entry name" value="HYBRID SIGNAL TRANSDUCTION HISTIDINE KINASE J"/>
    <property type="match status" value="1"/>
</dbReference>